<accession>A0A6J8A0X9</accession>
<gene>
    <name evidence="2" type="ORF">MCOR_2468</name>
</gene>
<reference evidence="2 3" key="1">
    <citation type="submission" date="2020-06" db="EMBL/GenBank/DDBJ databases">
        <authorList>
            <person name="Li R."/>
            <person name="Bekaert M."/>
        </authorList>
    </citation>
    <scope>NUCLEOTIDE SEQUENCE [LARGE SCALE GENOMIC DNA]</scope>
    <source>
        <strain evidence="3">wild</strain>
    </source>
</reference>
<organism evidence="2 3">
    <name type="scientific">Mytilus coruscus</name>
    <name type="common">Sea mussel</name>
    <dbReference type="NCBI Taxonomy" id="42192"/>
    <lineage>
        <taxon>Eukaryota</taxon>
        <taxon>Metazoa</taxon>
        <taxon>Spiralia</taxon>
        <taxon>Lophotrochozoa</taxon>
        <taxon>Mollusca</taxon>
        <taxon>Bivalvia</taxon>
        <taxon>Autobranchia</taxon>
        <taxon>Pteriomorphia</taxon>
        <taxon>Mytilida</taxon>
        <taxon>Mytiloidea</taxon>
        <taxon>Mytilidae</taxon>
        <taxon>Mytilinae</taxon>
        <taxon>Mytilus</taxon>
    </lineage>
</organism>
<dbReference type="InterPro" id="IPR041249">
    <property type="entry name" value="HEPN_DZIP3"/>
</dbReference>
<proteinExistence type="predicted"/>
<dbReference type="Proteomes" id="UP000507470">
    <property type="component" value="Unassembled WGS sequence"/>
</dbReference>
<dbReference type="EMBL" id="CACVKT020000520">
    <property type="protein sequence ID" value="CAC5359723.1"/>
    <property type="molecule type" value="Genomic_DNA"/>
</dbReference>
<dbReference type="AlphaFoldDB" id="A0A6J8A0X9"/>
<evidence type="ECO:0000259" key="1">
    <source>
        <dbReference type="Pfam" id="PF18738"/>
    </source>
</evidence>
<evidence type="ECO:0000313" key="2">
    <source>
        <dbReference type="EMBL" id="CAC5359723.1"/>
    </source>
</evidence>
<dbReference type="OrthoDB" id="6367890at2759"/>
<protein>
    <recommendedName>
        <fullName evidence="1">DZIP3-like HEPN domain-containing protein</fullName>
    </recommendedName>
</protein>
<sequence>MPKLSNEEANYLKLIIFINTIATPAVRVKFNQHFPPTSLPTTLKNEESKLRSMRVLNAMQLSLLYPATGAPLSENFDISLMVCLLRNLTHIVSPSNGFDKLPANNEIHDGADLARIKHYRNYLFHGNRSTIPTQQFNDIWTDLTAISTREKISSDLSRVKGKQTLINAVNTRKDDV</sequence>
<evidence type="ECO:0000313" key="3">
    <source>
        <dbReference type="Proteomes" id="UP000507470"/>
    </source>
</evidence>
<name>A0A6J8A0X9_MYTCO</name>
<keyword evidence="3" id="KW-1185">Reference proteome</keyword>
<feature type="domain" description="DZIP3-like HEPN" evidence="1">
    <location>
        <begin position="36"/>
        <end position="145"/>
    </location>
</feature>
<dbReference type="Pfam" id="PF18738">
    <property type="entry name" value="HEPN_DZIP3"/>
    <property type="match status" value="1"/>
</dbReference>